<dbReference type="InterPro" id="IPR023897">
    <property type="entry name" value="SPL_firmicutes"/>
</dbReference>
<dbReference type="SFLD" id="SFLDF00292">
    <property type="entry name" value="spore_photoproduct_lyase_1"/>
    <property type="match status" value="1"/>
</dbReference>
<dbReference type="EMBL" id="CP003355">
    <property type="protein sequence ID" value="AHD07054.1"/>
    <property type="molecule type" value="Genomic_DNA"/>
</dbReference>
<dbReference type="AlphaFoldDB" id="V9WAY9"/>
<dbReference type="Proteomes" id="UP000029431">
    <property type="component" value="Chromosome"/>
</dbReference>
<keyword evidence="2" id="KW-1185">Reference proteome</keyword>
<dbReference type="GO" id="GO:1904047">
    <property type="term" value="F:S-adenosyl-L-methionine binding"/>
    <property type="evidence" value="ECO:0007669"/>
    <property type="project" value="InterPro"/>
</dbReference>
<dbReference type="SFLD" id="SFLDG01079">
    <property type="entry name" value="spore_photoproduct_lyase_like"/>
    <property type="match status" value="1"/>
</dbReference>
<accession>V9WAY9</accession>
<dbReference type="KEGG" id="plv:ERIC2_c33130"/>
<dbReference type="HOGENOM" id="CLU_057301_0_0_9"/>
<dbReference type="EC" id="4.1.99.14" evidence="1"/>
<organism evidence="1 2">
    <name type="scientific">Paenibacillus larvae subsp. larvae DSM 25430</name>
    <dbReference type="NCBI Taxonomy" id="697284"/>
    <lineage>
        <taxon>Bacteria</taxon>
        <taxon>Bacillati</taxon>
        <taxon>Bacillota</taxon>
        <taxon>Bacilli</taxon>
        <taxon>Bacillales</taxon>
        <taxon>Paenibacillaceae</taxon>
        <taxon>Paenibacillus</taxon>
    </lineage>
</organism>
<dbReference type="NCBIfam" id="TIGR04070">
    <property type="entry name" value="photo_TT_lyase"/>
    <property type="match status" value="1"/>
</dbReference>
<dbReference type="InterPro" id="IPR007197">
    <property type="entry name" value="rSAM"/>
</dbReference>
<dbReference type="GO" id="GO:0042601">
    <property type="term" value="C:endospore-forming forespore"/>
    <property type="evidence" value="ECO:0007669"/>
    <property type="project" value="InterPro"/>
</dbReference>
<dbReference type="PANTHER" id="PTHR37822">
    <property type="entry name" value="SPORE PHOTOPRODUCT LYASE-RELATED"/>
    <property type="match status" value="1"/>
</dbReference>
<keyword evidence="1" id="KW-0456">Lyase</keyword>
<evidence type="ECO:0000313" key="2">
    <source>
        <dbReference type="Proteomes" id="UP000029431"/>
    </source>
</evidence>
<dbReference type="FunFam" id="3.40.50.12110:FF:000001">
    <property type="entry name" value="Spore photoproduct lyase"/>
    <property type="match status" value="1"/>
</dbReference>
<gene>
    <name evidence="1" type="primary">splG</name>
    <name evidence="1" type="ORF">ERIC2_c33130</name>
</gene>
<dbReference type="PANTHER" id="PTHR37822:SF2">
    <property type="entry name" value="SPORE PHOTOPRODUCT LYASE"/>
    <property type="match status" value="1"/>
</dbReference>
<dbReference type="Gene3D" id="3.40.50.12110">
    <property type="match status" value="1"/>
</dbReference>
<dbReference type="GO" id="GO:0051539">
    <property type="term" value="F:4 iron, 4 sulfur cluster binding"/>
    <property type="evidence" value="ECO:0007669"/>
    <property type="project" value="InterPro"/>
</dbReference>
<dbReference type="eggNOG" id="COG1533">
    <property type="taxonomic scope" value="Bacteria"/>
</dbReference>
<dbReference type="InterPro" id="IPR049539">
    <property type="entry name" value="SPL"/>
</dbReference>
<protein>
    <submittedName>
        <fullName evidence="1">Spore photoproduct lyase SplG</fullName>
        <ecNumber evidence="1">4.1.99.14</ecNumber>
    </submittedName>
</protein>
<dbReference type="Pfam" id="PF20903">
    <property type="entry name" value="SPL"/>
    <property type="match status" value="1"/>
</dbReference>
<dbReference type="Gene3D" id="3.80.30.30">
    <property type="match status" value="1"/>
</dbReference>
<dbReference type="CDD" id="cd01335">
    <property type="entry name" value="Radical_SAM"/>
    <property type="match status" value="1"/>
</dbReference>
<reference evidence="1 2" key="1">
    <citation type="journal article" date="2014" name="PLoS ONE">
        <title>How to Kill the Honey Bee Larva: Genomic Potential and Virulence Mechanisms of Paenibacillus larvae.</title>
        <authorList>
            <person name="Djukic M."/>
            <person name="Brzuszkiewicz E."/>
            <person name="Funfhaus A."/>
            <person name="Voss J."/>
            <person name="Gollnow K."/>
            <person name="Poppinga L."/>
            <person name="Liesegang H."/>
            <person name="Garcia-Gonzalez E."/>
            <person name="Genersch E."/>
            <person name="Daniel R."/>
        </authorList>
    </citation>
    <scope>NUCLEOTIDE SEQUENCE [LARGE SCALE GENOMIC DNA]</scope>
    <source>
        <strain evidence="1 2">DSM 25430</strain>
    </source>
</reference>
<dbReference type="PATRIC" id="fig|697284.3.peg.3136"/>
<proteinExistence type="predicted"/>
<dbReference type="SFLD" id="SFLDS00029">
    <property type="entry name" value="Radical_SAM"/>
    <property type="match status" value="1"/>
</dbReference>
<dbReference type="InterPro" id="IPR034560">
    <property type="entry name" value="SPL_Bacilli"/>
</dbReference>
<evidence type="ECO:0000313" key="1">
    <source>
        <dbReference type="EMBL" id="AHD07054.1"/>
    </source>
</evidence>
<dbReference type="GO" id="GO:0003913">
    <property type="term" value="F:DNA photolyase activity"/>
    <property type="evidence" value="ECO:0007669"/>
    <property type="project" value="InterPro"/>
</dbReference>
<sequence>MLDGETRGKITVERYIRMEACPIMTTKVQNKPWRSTATFVPELVYFEPDALLYPKGQKILDWAKSQSLPIRMTTSHNRITNLPGDTELEKYRIAKRTLVVGVRKTLKFDTSKPSAEYAIPVATGCMGHCHYCYLQTTLGAKPYVRIYVNTHDILMAAKQYIDERAPEITRFEAACTSDPVGLEHISGSLKEYIEFMGKQPLGRLRFVTKYHHVEPLLDAMHNKHTRFRFSVNADYVIKNFEPGTSRFHERIEAAGKVAKAGYPLGFIIAPIIWYDGWEEGYGELLEKIKKELPEEASEDLTFELIQHRFTKTAKNVIEKRYPKTKLEMDEAKRKYKWGRWGQGKYVYPDKQSTVLREYITEQIFEKFPKAKIEYFT</sequence>
<name>V9WAY9_9BACL</name>